<name>A0A3E2HJY5_SCYLI</name>
<evidence type="ECO:0000256" key="5">
    <source>
        <dbReference type="SAM" id="Phobius"/>
    </source>
</evidence>
<reference evidence="6 7" key="1">
    <citation type="submission" date="2018-05" db="EMBL/GenBank/DDBJ databases">
        <title>Draft genome sequence of Scytalidium lignicola DSM 105466, a ubiquitous saprotrophic fungus.</title>
        <authorList>
            <person name="Buettner E."/>
            <person name="Gebauer A.M."/>
            <person name="Hofrichter M."/>
            <person name="Liers C."/>
            <person name="Kellner H."/>
        </authorList>
    </citation>
    <scope>NUCLEOTIDE SEQUENCE [LARGE SCALE GENOMIC DNA]</scope>
    <source>
        <strain evidence="6 7">DSM 105466</strain>
    </source>
</reference>
<accession>A0A3E2HJY5</accession>
<protein>
    <submittedName>
        <fullName evidence="6">Uncharacterized protein</fullName>
    </submittedName>
</protein>
<dbReference type="PANTHER" id="PTHR31465">
    <property type="entry name" value="PROTEIN RTA1-RELATED"/>
    <property type="match status" value="1"/>
</dbReference>
<dbReference type="Proteomes" id="UP000258309">
    <property type="component" value="Unassembled WGS sequence"/>
</dbReference>
<dbReference type="InterPro" id="IPR007568">
    <property type="entry name" value="RTA1"/>
</dbReference>
<feature type="non-terminal residue" evidence="6">
    <location>
        <position position="296"/>
    </location>
</feature>
<evidence type="ECO:0000256" key="4">
    <source>
        <dbReference type="ARBA" id="ARBA00023136"/>
    </source>
</evidence>
<comment type="caution">
    <text evidence="6">The sequence shown here is derived from an EMBL/GenBank/DDBJ whole genome shotgun (WGS) entry which is preliminary data.</text>
</comment>
<evidence type="ECO:0000313" key="6">
    <source>
        <dbReference type="EMBL" id="RFU33717.1"/>
    </source>
</evidence>
<feature type="transmembrane region" description="Helical" evidence="5">
    <location>
        <begin position="139"/>
        <end position="161"/>
    </location>
</feature>
<dbReference type="STRING" id="5539.A0A3E2HJY5"/>
<evidence type="ECO:0000256" key="2">
    <source>
        <dbReference type="ARBA" id="ARBA00022692"/>
    </source>
</evidence>
<dbReference type="Pfam" id="PF04479">
    <property type="entry name" value="RTA1"/>
    <property type="match status" value="1"/>
</dbReference>
<comment type="subcellular location">
    <subcellularLocation>
        <location evidence="1">Membrane</location>
        <topology evidence="1">Multi-pass membrane protein</topology>
    </subcellularLocation>
</comment>
<keyword evidence="2 5" id="KW-0812">Transmembrane</keyword>
<feature type="transmembrane region" description="Helical" evidence="5">
    <location>
        <begin position="199"/>
        <end position="221"/>
    </location>
</feature>
<keyword evidence="4 5" id="KW-0472">Membrane</keyword>
<sequence length="296" mass="32913">MPGRTGQIKYSEEKAKIPIMKILFPTLQKFNIESDDIMVFRMATEHSPDSYITGYLSVKIIEPVYEEGIDSRLLSFQTKVRSKNGSNAAKEMTLTEIVEDYNLGHLTKDLPVLSLEGLQGSSRTIMYFIFTLSFHSFNIGINIFFAIVYGLIILSCLYFTILFRRSWLAYTIILGVGAGLELTGCVFRTGGHENSWELTGFTIQFVFLTIAPVFMTASVYISLEHIAQTVGHGYLQINPGIYPRVFIPSDVIVLVLHVGVAMSSNENEGHGLANGVKITITGLVFRYLASLSTPSP</sequence>
<keyword evidence="3 5" id="KW-1133">Transmembrane helix</keyword>
<evidence type="ECO:0000256" key="3">
    <source>
        <dbReference type="ARBA" id="ARBA00022989"/>
    </source>
</evidence>
<dbReference type="EMBL" id="NCSJ02000031">
    <property type="protein sequence ID" value="RFU33717.1"/>
    <property type="molecule type" value="Genomic_DNA"/>
</dbReference>
<organism evidence="6 7">
    <name type="scientific">Scytalidium lignicola</name>
    <name type="common">Hyphomycete</name>
    <dbReference type="NCBI Taxonomy" id="5539"/>
    <lineage>
        <taxon>Eukaryota</taxon>
        <taxon>Fungi</taxon>
        <taxon>Dikarya</taxon>
        <taxon>Ascomycota</taxon>
        <taxon>Pezizomycotina</taxon>
        <taxon>Leotiomycetes</taxon>
        <taxon>Leotiomycetes incertae sedis</taxon>
        <taxon>Scytalidium</taxon>
    </lineage>
</organism>
<dbReference type="GO" id="GO:0005886">
    <property type="term" value="C:plasma membrane"/>
    <property type="evidence" value="ECO:0007669"/>
    <property type="project" value="TreeGrafter"/>
</dbReference>
<gene>
    <name evidence="6" type="ORF">B7463_g2585</name>
</gene>
<dbReference type="AlphaFoldDB" id="A0A3E2HJY5"/>
<keyword evidence="7" id="KW-1185">Reference proteome</keyword>
<dbReference type="OrthoDB" id="4521223at2759"/>
<feature type="transmembrane region" description="Helical" evidence="5">
    <location>
        <begin position="167"/>
        <end position="187"/>
    </location>
</feature>
<feature type="non-terminal residue" evidence="6">
    <location>
        <position position="1"/>
    </location>
</feature>
<proteinExistence type="predicted"/>
<evidence type="ECO:0000313" key="7">
    <source>
        <dbReference type="Proteomes" id="UP000258309"/>
    </source>
</evidence>
<dbReference type="GO" id="GO:0000324">
    <property type="term" value="C:fungal-type vacuole"/>
    <property type="evidence" value="ECO:0007669"/>
    <property type="project" value="TreeGrafter"/>
</dbReference>
<dbReference type="PANTHER" id="PTHR31465:SF9">
    <property type="entry name" value="SPHINGOID LONG-CHAIN BASE TRANSPORTER RSB1"/>
    <property type="match status" value="1"/>
</dbReference>
<evidence type="ECO:0000256" key="1">
    <source>
        <dbReference type="ARBA" id="ARBA00004141"/>
    </source>
</evidence>